<dbReference type="Pfam" id="PF22600">
    <property type="entry name" value="MTPAP-like_central"/>
    <property type="match status" value="1"/>
</dbReference>
<comment type="cofactor">
    <cofactor evidence="2">
        <name>Mg(2+)</name>
        <dbReference type="ChEBI" id="CHEBI:18420"/>
    </cofactor>
</comment>
<dbReference type="OrthoDB" id="407432at2759"/>
<keyword evidence="5" id="KW-0460">Magnesium</keyword>
<evidence type="ECO:0000313" key="9">
    <source>
        <dbReference type="EnsemblMetazoa" id="HelroP190956"/>
    </source>
</evidence>
<accession>T1FSG5</accession>
<dbReference type="Gene3D" id="1.10.1410.10">
    <property type="match status" value="1"/>
</dbReference>
<evidence type="ECO:0000313" key="10">
    <source>
        <dbReference type="Proteomes" id="UP000015101"/>
    </source>
</evidence>
<keyword evidence="4" id="KW-0479">Metal-binding</keyword>
<dbReference type="PANTHER" id="PTHR12271:SF66">
    <property type="entry name" value="TERMINAL URIDYLYLTRANSFERASE TAILOR"/>
    <property type="match status" value="1"/>
</dbReference>
<dbReference type="GO" id="GO:0046872">
    <property type="term" value="F:metal ion binding"/>
    <property type="evidence" value="ECO:0007669"/>
    <property type="project" value="UniProtKB-KW"/>
</dbReference>
<reference evidence="10" key="1">
    <citation type="submission" date="2012-12" db="EMBL/GenBank/DDBJ databases">
        <authorList>
            <person name="Hellsten U."/>
            <person name="Grimwood J."/>
            <person name="Chapman J.A."/>
            <person name="Shapiro H."/>
            <person name="Aerts A."/>
            <person name="Otillar R.P."/>
            <person name="Terry A.Y."/>
            <person name="Boore J.L."/>
            <person name="Simakov O."/>
            <person name="Marletaz F."/>
            <person name="Cho S.-J."/>
            <person name="Edsinger-Gonzales E."/>
            <person name="Havlak P."/>
            <person name="Kuo D.-H."/>
            <person name="Larsson T."/>
            <person name="Lv J."/>
            <person name="Arendt D."/>
            <person name="Savage R."/>
            <person name="Osoegawa K."/>
            <person name="de Jong P."/>
            <person name="Lindberg D.R."/>
            <person name="Seaver E.C."/>
            <person name="Weisblat D.A."/>
            <person name="Putnam N.H."/>
            <person name="Grigoriev I.V."/>
            <person name="Rokhsar D.S."/>
        </authorList>
    </citation>
    <scope>NUCLEOTIDE SEQUENCE</scope>
</reference>
<reference evidence="9" key="3">
    <citation type="submission" date="2015-06" db="UniProtKB">
        <authorList>
            <consortium name="EnsemblMetazoa"/>
        </authorList>
    </citation>
    <scope>IDENTIFICATION</scope>
</reference>
<dbReference type="AlphaFoldDB" id="T1FSG5"/>
<keyword evidence="10" id="KW-1185">Reference proteome</keyword>
<evidence type="ECO:0000256" key="3">
    <source>
        <dbReference type="ARBA" id="ARBA00022679"/>
    </source>
</evidence>
<evidence type="ECO:0000259" key="7">
    <source>
        <dbReference type="Pfam" id="PF22600"/>
    </source>
</evidence>
<gene>
    <name evidence="9" type="primary">20211762</name>
    <name evidence="8" type="ORF">HELRODRAFT_190956</name>
</gene>
<evidence type="ECO:0000256" key="5">
    <source>
        <dbReference type="ARBA" id="ARBA00022842"/>
    </source>
</evidence>
<dbReference type="OMA" id="DATSHAC"/>
<evidence type="ECO:0000256" key="4">
    <source>
        <dbReference type="ARBA" id="ARBA00022723"/>
    </source>
</evidence>
<name>T1FSG5_HELRO</name>
<dbReference type="Gene3D" id="3.30.460.10">
    <property type="entry name" value="Beta Polymerase, domain 2"/>
    <property type="match status" value="1"/>
</dbReference>
<dbReference type="CDD" id="cd05402">
    <property type="entry name" value="NT_PAP_TUTase"/>
    <property type="match status" value="1"/>
</dbReference>
<dbReference type="SUPFAM" id="SSF81631">
    <property type="entry name" value="PAP/OAS1 substrate-binding domain"/>
    <property type="match status" value="1"/>
</dbReference>
<evidence type="ECO:0000313" key="8">
    <source>
        <dbReference type="EMBL" id="ESO07475.1"/>
    </source>
</evidence>
<dbReference type="InterPro" id="IPR002058">
    <property type="entry name" value="PAP_assoc"/>
</dbReference>
<dbReference type="CTD" id="20211762"/>
<dbReference type="GO" id="GO:0050265">
    <property type="term" value="F:RNA uridylyltransferase activity"/>
    <property type="evidence" value="ECO:0000318"/>
    <property type="project" value="GO_Central"/>
</dbReference>
<dbReference type="PANTHER" id="PTHR12271">
    <property type="entry name" value="POLY A POLYMERASE CID PAP -RELATED"/>
    <property type="match status" value="1"/>
</dbReference>
<dbReference type="GO" id="GO:0031123">
    <property type="term" value="P:RNA 3'-end processing"/>
    <property type="evidence" value="ECO:0000318"/>
    <property type="project" value="GO_Central"/>
</dbReference>
<protein>
    <submittedName>
        <fullName evidence="8 9">Uncharacterized protein</fullName>
    </submittedName>
</protein>
<dbReference type="EMBL" id="AMQM01003452">
    <property type="status" value="NOT_ANNOTATED_CDS"/>
    <property type="molecule type" value="Genomic_DNA"/>
</dbReference>
<proteinExistence type="predicted"/>
<dbReference type="EnsemblMetazoa" id="HelroT190956">
    <property type="protein sequence ID" value="HelroP190956"/>
    <property type="gene ID" value="HelroG190956"/>
</dbReference>
<dbReference type="SUPFAM" id="SSF81301">
    <property type="entry name" value="Nucleotidyltransferase"/>
    <property type="match status" value="1"/>
</dbReference>
<evidence type="ECO:0000256" key="2">
    <source>
        <dbReference type="ARBA" id="ARBA00001946"/>
    </source>
</evidence>
<dbReference type="InParanoid" id="T1FSG5"/>
<evidence type="ECO:0000256" key="1">
    <source>
        <dbReference type="ARBA" id="ARBA00001936"/>
    </source>
</evidence>
<dbReference type="KEGG" id="hro:HELRODRAFT_190956"/>
<dbReference type="RefSeq" id="XP_009014086.1">
    <property type="nucleotide sequence ID" value="XM_009015838.1"/>
</dbReference>
<keyword evidence="3" id="KW-0808">Transferase</keyword>
<dbReference type="Pfam" id="PF03828">
    <property type="entry name" value="PAP_assoc"/>
    <property type="match status" value="1"/>
</dbReference>
<dbReference type="GeneID" id="20211762"/>
<dbReference type="eggNOG" id="KOG2277">
    <property type="taxonomic scope" value="Eukaryota"/>
</dbReference>
<organism evidence="9 10">
    <name type="scientific">Helobdella robusta</name>
    <name type="common">Californian leech</name>
    <dbReference type="NCBI Taxonomy" id="6412"/>
    <lineage>
        <taxon>Eukaryota</taxon>
        <taxon>Metazoa</taxon>
        <taxon>Spiralia</taxon>
        <taxon>Lophotrochozoa</taxon>
        <taxon>Annelida</taxon>
        <taxon>Clitellata</taxon>
        <taxon>Hirudinea</taxon>
        <taxon>Rhynchobdellida</taxon>
        <taxon>Glossiphoniidae</taxon>
        <taxon>Helobdella</taxon>
    </lineage>
</organism>
<dbReference type="HOGENOM" id="CLU_827879_0_0_1"/>
<dbReference type="Proteomes" id="UP000015101">
    <property type="component" value="Unassembled WGS sequence"/>
</dbReference>
<dbReference type="EMBL" id="KB096183">
    <property type="protein sequence ID" value="ESO07475.1"/>
    <property type="molecule type" value="Genomic_DNA"/>
</dbReference>
<feature type="domain" description="PAP-associated" evidence="6">
    <location>
        <begin position="275"/>
        <end position="327"/>
    </location>
</feature>
<sequence length="336" mass="39074">MSPRIIFPTLSHSLKLDKYHVEFLNKLLEDILTNCQQADRNIKERDECCTELEKILKRKYDRVTPVLSKFGSSANGFGTHQCDLDLSLTFKFKNGNKMPKKSFESRYGPDERNIEMISAELKKHINFVQVHANTVNCLPHTNMKYKKGHSLLECNLSLYNLMAERNSHLLLTYSQIDKRARTLGFAFKKLMKMSRLISSAVDDGDGGDRYLSSYAILLMLIHFLQRVQPPVLPPLQKFKRFEKKETLMGCDVWFFHNVDDVKTEWDGYMGNKMEVGDLWLRLLTFYSSEFDFNKSVVSIRETGHMSKREKGWTDDVIAIEDPFKLQHNVAGQLSRR</sequence>
<feature type="domain" description="Poly(A) RNA polymerase mitochondrial-like central palm" evidence="7">
    <location>
        <begin position="24"/>
        <end position="175"/>
    </location>
</feature>
<reference evidence="8 10" key="2">
    <citation type="journal article" date="2013" name="Nature">
        <title>Insights into bilaterian evolution from three spiralian genomes.</title>
        <authorList>
            <person name="Simakov O."/>
            <person name="Marletaz F."/>
            <person name="Cho S.J."/>
            <person name="Edsinger-Gonzales E."/>
            <person name="Havlak P."/>
            <person name="Hellsten U."/>
            <person name="Kuo D.H."/>
            <person name="Larsson T."/>
            <person name="Lv J."/>
            <person name="Arendt D."/>
            <person name="Savage R."/>
            <person name="Osoegawa K."/>
            <person name="de Jong P."/>
            <person name="Grimwood J."/>
            <person name="Chapman J.A."/>
            <person name="Shapiro H."/>
            <person name="Aerts A."/>
            <person name="Otillar R.P."/>
            <person name="Terry A.Y."/>
            <person name="Boore J.L."/>
            <person name="Grigoriev I.V."/>
            <person name="Lindberg D.R."/>
            <person name="Seaver E.C."/>
            <person name="Weisblat D.A."/>
            <person name="Putnam N.H."/>
            <person name="Rokhsar D.S."/>
        </authorList>
    </citation>
    <scope>NUCLEOTIDE SEQUENCE</scope>
</reference>
<evidence type="ECO:0000259" key="6">
    <source>
        <dbReference type="Pfam" id="PF03828"/>
    </source>
</evidence>
<dbReference type="InterPro" id="IPR043519">
    <property type="entry name" value="NT_sf"/>
</dbReference>
<dbReference type="STRING" id="6412.T1FSG5"/>
<comment type="cofactor">
    <cofactor evidence="1">
        <name>Mn(2+)</name>
        <dbReference type="ChEBI" id="CHEBI:29035"/>
    </cofactor>
</comment>
<dbReference type="InterPro" id="IPR054708">
    <property type="entry name" value="MTPAP-like_central"/>
</dbReference>